<evidence type="ECO:0000313" key="4">
    <source>
        <dbReference type="Proteomes" id="UP001174936"/>
    </source>
</evidence>
<feature type="region of interest" description="Disordered" evidence="1">
    <location>
        <begin position="1"/>
        <end position="48"/>
    </location>
</feature>
<sequence length="592" mass="64866">MEAGKHTPAHERHGIESQADATASAPKTLPAPNTQGETSKEFAHGEPSGTLDAHAEIAASTKSMTPTTASPDEIGSGAPTAIMDNSEAYTATYELETNPSTNTQSMTCPTEGTEMQNNTQNSDETLSTLMQSTTLGQFTETETSAALTDDTAWQDSTLESQPPPWTLGKTKQSPQISRTASYASVLGAGIAAPAPSGPSTVVKRKLVTVRRIRRIDEPTKMNGQVVLHIDGWTVVESKHPFMDLKDWKVGELVVFFEIDSVLPQRIEFIDLFSNPKRLTTFQGKPGYRVISSAKGKYLSQGLVFRLKHFSDIYGPFLDRCKEIGHKAASKEIMAKSFEDLLGVVKWELPEEDIKEGVAGITPAFVVNPSWYRAQNIEREIFAPSWRNKVWQVTEKLDGISMHIYKVAAGSKWFGTLPVLPQGQEYPASMRDARGHVGVCSRAKDFMDRPGNLFWDAAKGGSSVASKIWDIPYPNISVQGELCGSSIMGNTMELAEGEHRFVVFGIWNFDTGTYVNVKEVAEICKRLQIEHVPIIGYYKIGELASNMEELLAKANGKGTGAFGGISEGFVFRCLDGKNHFKVISNEWLAVTGK</sequence>
<proteinExistence type="predicted"/>
<dbReference type="Pfam" id="PF21189">
    <property type="entry name" value="PHA02142"/>
    <property type="match status" value="1"/>
</dbReference>
<dbReference type="AlphaFoldDB" id="A0AA39YR32"/>
<evidence type="ECO:0000313" key="3">
    <source>
        <dbReference type="EMBL" id="KAK0657076.1"/>
    </source>
</evidence>
<feature type="region of interest" description="Disordered" evidence="1">
    <location>
        <begin position="147"/>
        <end position="174"/>
    </location>
</feature>
<dbReference type="GO" id="GO:0016874">
    <property type="term" value="F:ligase activity"/>
    <property type="evidence" value="ECO:0007669"/>
    <property type="project" value="UniProtKB-KW"/>
</dbReference>
<dbReference type="Gene3D" id="3.30.470.30">
    <property type="entry name" value="DNA ligase/mRNA capping enzyme"/>
    <property type="match status" value="1"/>
</dbReference>
<feature type="compositionally biased region" description="Basic and acidic residues" evidence="1">
    <location>
        <begin position="1"/>
        <end position="15"/>
    </location>
</feature>
<evidence type="ECO:0000259" key="2">
    <source>
        <dbReference type="Pfam" id="PF09414"/>
    </source>
</evidence>
<name>A0AA39YR32_9PEZI</name>
<protein>
    <submittedName>
        <fullName evidence="3">RNA ligase-domain-containing protein</fullName>
    </submittedName>
</protein>
<evidence type="ECO:0000256" key="1">
    <source>
        <dbReference type="SAM" id="MobiDB-lite"/>
    </source>
</evidence>
<dbReference type="InterPro" id="IPR021122">
    <property type="entry name" value="RNA_ligase_dom_REL/Rnl2"/>
</dbReference>
<feature type="compositionally biased region" description="Polar residues" evidence="1">
    <location>
        <begin position="147"/>
        <end position="160"/>
    </location>
</feature>
<keyword evidence="4" id="KW-1185">Reference proteome</keyword>
<dbReference type="Pfam" id="PF09414">
    <property type="entry name" value="RNA_ligase"/>
    <property type="match status" value="1"/>
</dbReference>
<gene>
    <name evidence="3" type="ORF">B0T16DRAFT_452572</name>
</gene>
<feature type="domain" description="RNA ligase" evidence="2">
    <location>
        <begin position="389"/>
        <end position="582"/>
    </location>
</feature>
<feature type="region of interest" description="Disordered" evidence="1">
    <location>
        <begin position="95"/>
        <end position="121"/>
    </location>
</feature>
<organism evidence="3 4">
    <name type="scientific">Cercophora newfieldiana</name>
    <dbReference type="NCBI Taxonomy" id="92897"/>
    <lineage>
        <taxon>Eukaryota</taxon>
        <taxon>Fungi</taxon>
        <taxon>Dikarya</taxon>
        <taxon>Ascomycota</taxon>
        <taxon>Pezizomycotina</taxon>
        <taxon>Sordariomycetes</taxon>
        <taxon>Sordariomycetidae</taxon>
        <taxon>Sordariales</taxon>
        <taxon>Lasiosphaeriaceae</taxon>
        <taxon>Cercophora</taxon>
    </lineage>
</organism>
<dbReference type="EMBL" id="JAULSV010000001">
    <property type="protein sequence ID" value="KAK0657076.1"/>
    <property type="molecule type" value="Genomic_DNA"/>
</dbReference>
<reference evidence="3" key="1">
    <citation type="submission" date="2023-06" db="EMBL/GenBank/DDBJ databases">
        <title>Genome-scale phylogeny and comparative genomics of the fungal order Sordariales.</title>
        <authorList>
            <consortium name="Lawrence Berkeley National Laboratory"/>
            <person name="Hensen N."/>
            <person name="Bonometti L."/>
            <person name="Westerberg I."/>
            <person name="Brannstrom I.O."/>
            <person name="Guillou S."/>
            <person name="Cros-Aarteil S."/>
            <person name="Calhoun S."/>
            <person name="Haridas S."/>
            <person name="Kuo A."/>
            <person name="Mondo S."/>
            <person name="Pangilinan J."/>
            <person name="Riley R."/>
            <person name="Labutti K."/>
            <person name="Andreopoulos B."/>
            <person name="Lipzen A."/>
            <person name="Chen C."/>
            <person name="Yanf M."/>
            <person name="Daum C."/>
            <person name="Ng V."/>
            <person name="Clum A."/>
            <person name="Steindorff A."/>
            <person name="Ohm R."/>
            <person name="Martin F."/>
            <person name="Silar P."/>
            <person name="Natvig D."/>
            <person name="Lalanne C."/>
            <person name="Gautier V."/>
            <person name="Ament-Velasquez S.L."/>
            <person name="Kruys A."/>
            <person name="Hutchinson M.I."/>
            <person name="Powell A.J."/>
            <person name="Barry K."/>
            <person name="Miller A.N."/>
            <person name="Grigoriev I.V."/>
            <person name="Debuchy R."/>
            <person name="Gladieux P."/>
            <person name="Thoren M.H."/>
            <person name="Johannesson H."/>
        </authorList>
    </citation>
    <scope>NUCLEOTIDE SEQUENCE</scope>
    <source>
        <strain evidence="3">SMH2532-1</strain>
    </source>
</reference>
<keyword evidence="3" id="KW-0436">Ligase</keyword>
<comment type="caution">
    <text evidence="3">The sequence shown here is derived from an EMBL/GenBank/DDBJ whole genome shotgun (WGS) entry which is preliminary data.</text>
</comment>
<dbReference type="SUPFAM" id="SSF56091">
    <property type="entry name" value="DNA ligase/mRNA capping enzyme, catalytic domain"/>
    <property type="match status" value="1"/>
</dbReference>
<dbReference type="Proteomes" id="UP001174936">
    <property type="component" value="Unassembled WGS sequence"/>
</dbReference>
<accession>A0AA39YR32</accession>